<feature type="domain" description="Peptidase S74" evidence="1">
    <location>
        <begin position="428"/>
        <end position="586"/>
    </location>
</feature>
<dbReference type="EMBL" id="LWDL01000031">
    <property type="protein sequence ID" value="OQW49740.1"/>
    <property type="molecule type" value="Genomic_DNA"/>
</dbReference>
<protein>
    <recommendedName>
        <fullName evidence="1">Peptidase S74 domain-containing protein</fullName>
    </recommendedName>
</protein>
<evidence type="ECO:0000313" key="3">
    <source>
        <dbReference type="Proteomes" id="UP000192872"/>
    </source>
</evidence>
<dbReference type="PROSITE" id="PS51688">
    <property type="entry name" value="ICA"/>
    <property type="match status" value="1"/>
</dbReference>
<name>A0A1W9HQK3_9HYPH</name>
<sequence length="592" mass="61914">MPTTSNLKLPLIAPAQAQKHVTHNEALTALDALIFLAVSSRRRTSPPASPADGERHLIAAAATGSWLGRDKNLAVFLDGGWRYYAPQAGWMARILDERIVLSFDGVDWVDLVNAGGLSSLQNLTRLGVGTTADASNELAFKGNNLLVSAKSTSEGGSGDVRAKINKLATANTASLLFQNGYSARAEIGLIGDDDLVLKLSADGNTWVEAFRARAMGGQLSVSNATADTHALNRITADGRYLALVAQSLTSTQQTQARANLGLGTAAILNAGGANGLAQFNSIGVLALPASALTVGQITLGYGASSIASNVALGVNVLPANTTGANNVGVGEAALLRNTTGASNVATGRWAMLYNTAGSNNTAVGDLALINNLTGNNNTAVGANALSNVSSALNCSGLGANSQVTGSNQVQLGDSSTTTYVYGTVQNRSDERDKADIRPTRLGLDFVNMLEPVDYRYDLREDYREAPPLAPPALPSEASAEDVERRAAAMSEYVAQRDLWAENSKLAAISRDGSKKRKRYHSGLIAQSVESAVTKTGFDTRGWGAVQNHALSGGDEVMSLGYDQFVPVLVKACQELSARVIALEKRLADTDPA</sequence>
<accession>A0A1W9HQK3</accession>
<dbReference type="Pfam" id="PF10983">
    <property type="entry name" value="DUF2793"/>
    <property type="match status" value="1"/>
</dbReference>
<gene>
    <name evidence="2" type="ORF">A4S15_03270</name>
</gene>
<dbReference type="InterPro" id="IPR021251">
    <property type="entry name" value="DUF2793"/>
</dbReference>
<dbReference type="Proteomes" id="UP000192872">
    <property type="component" value="Unassembled WGS sequence"/>
</dbReference>
<proteinExistence type="predicted"/>
<dbReference type="InterPro" id="IPR030392">
    <property type="entry name" value="S74_ICA"/>
</dbReference>
<dbReference type="AlphaFoldDB" id="A0A1W9HQK3"/>
<dbReference type="STRING" id="1827387.A4S15_03270"/>
<comment type="caution">
    <text evidence="2">The sequence shown here is derived from an EMBL/GenBank/DDBJ whole genome shotgun (WGS) entry which is preliminary data.</text>
</comment>
<evidence type="ECO:0000313" key="2">
    <source>
        <dbReference type="EMBL" id="OQW49740.1"/>
    </source>
</evidence>
<organism evidence="2 3">
    <name type="scientific">Candidatus Raskinella chloraquaticus</name>
    <dbReference type="NCBI Taxonomy" id="1951219"/>
    <lineage>
        <taxon>Bacteria</taxon>
        <taxon>Pseudomonadati</taxon>
        <taxon>Pseudomonadota</taxon>
        <taxon>Alphaproteobacteria</taxon>
        <taxon>Hyphomicrobiales</taxon>
        <taxon>Phreatobacteraceae</taxon>
        <taxon>Candidatus Raskinella</taxon>
    </lineage>
</organism>
<evidence type="ECO:0000259" key="1">
    <source>
        <dbReference type="PROSITE" id="PS51688"/>
    </source>
</evidence>
<dbReference type="RefSeq" id="WP_376799976.1">
    <property type="nucleotide sequence ID" value="NZ_DBNB01000008.1"/>
</dbReference>
<reference evidence="2 3" key="1">
    <citation type="journal article" date="2017" name="Water Res.">
        <title>Comammox in drinking water systems.</title>
        <authorList>
            <person name="Wang Y."/>
            <person name="Ma L."/>
            <person name="Mao Y."/>
            <person name="Jiang X."/>
            <person name="Xia Y."/>
            <person name="Yu K."/>
            <person name="Li B."/>
            <person name="Zhang T."/>
        </authorList>
    </citation>
    <scope>NUCLEOTIDE SEQUENCE [LARGE SCALE GENOMIC DNA]</scope>
    <source>
        <strain evidence="2">SG_bin8</strain>
    </source>
</reference>